<dbReference type="Proteomes" id="UP000290289">
    <property type="component" value="Chromosome 16"/>
</dbReference>
<evidence type="ECO:0000313" key="2">
    <source>
        <dbReference type="Proteomes" id="UP000290289"/>
    </source>
</evidence>
<dbReference type="AlphaFoldDB" id="A0A498HMI7"/>
<keyword evidence="2" id="KW-1185">Reference proteome</keyword>
<dbReference type="EMBL" id="RDQH01000342">
    <property type="protein sequence ID" value="RXH70133.1"/>
    <property type="molecule type" value="Genomic_DNA"/>
</dbReference>
<evidence type="ECO:0000313" key="1">
    <source>
        <dbReference type="EMBL" id="RXH70133.1"/>
    </source>
</evidence>
<accession>A0A498HMI7</accession>
<comment type="caution">
    <text evidence="1">The sequence shown here is derived from an EMBL/GenBank/DDBJ whole genome shotgun (WGS) entry which is preliminary data.</text>
</comment>
<sequence>MVDGNSKLIIEAMQGHWGIPWRVNSIINYIRILARSFSQRGKLCCGCFSSPWSVTLEFSLLGFLFT</sequence>
<proteinExistence type="predicted"/>
<organism evidence="1 2">
    <name type="scientific">Malus domestica</name>
    <name type="common">Apple</name>
    <name type="synonym">Pyrus malus</name>
    <dbReference type="NCBI Taxonomy" id="3750"/>
    <lineage>
        <taxon>Eukaryota</taxon>
        <taxon>Viridiplantae</taxon>
        <taxon>Streptophyta</taxon>
        <taxon>Embryophyta</taxon>
        <taxon>Tracheophyta</taxon>
        <taxon>Spermatophyta</taxon>
        <taxon>Magnoliopsida</taxon>
        <taxon>eudicotyledons</taxon>
        <taxon>Gunneridae</taxon>
        <taxon>Pentapetalae</taxon>
        <taxon>rosids</taxon>
        <taxon>fabids</taxon>
        <taxon>Rosales</taxon>
        <taxon>Rosaceae</taxon>
        <taxon>Amygdaloideae</taxon>
        <taxon>Maleae</taxon>
        <taxon>Malus</taxon>
    </lineage>
</organism>
<protein>
    <submittedName>
        <fullName evidence="1">Uncharacterized protein</fullName>
    </submittedName>
</protein>
<gene>
    <name evidence="1" type="ORF">DVH24_007389</name>
</gene>
<reference evidence="1 2" key="1">
    <citation type="submission" date="2018-10" db="EMBL/GenBank/DDBJ databases">
        <title>A high-quality apple genome assembly.</title>
        <authorList>
            <person name="Hu J."/>
        </authorList>
    </citation>
    <scope>NUCLEOTIDE SEQUENCE [LARGE SCALE GENOMIC DNA]</scope>
    <source>
        <strain evidence="2">cv. HFTH1</strain>
        <tissue evidence="1">Young leaf</tissue>
    </source>
</reference>
<name>A0A498HMI7_MALDO</name>